<keyword evidence="5" id="KW-0131">Cell cycle</keyword>
<evidence type="ECO:0000256" key="5">
    <source>
        <dbReference type="ARBA" id="ARBA00023306"/>
    </source>
</evidence>
<feature type="domain" description="POTRA" evidence="8">
    <location>
        <begin position="61"/>
        <end position="126"/>
    </location>
</feature>
<organism evidence="9 10">
    <name type="scientific">Cellulomonas carbonis T26</name>
    <dbReference type="NCBI Taxonomy" id="947969"/>
    <lineage>
        <taxon>Bacteria</taxon>
        <taxon>Bacillati</taxon>
        <taxon>Actinomycetota</taxon>
        <taxon>Actinomycetes</taxon>
        <taxon>Micrococcales</taxon>
        <taxon>Cellulomonadaceae</taxon>
        <taxon>Cellulomonas</taxon>
    </lineage>
</organism>
<evidence type="ECO:0000256" key="3">
    <source>
        <dbReference type="ARBA" id="ARBA00022692"/>
    </source>
</evidence>
<feature type="domain" description="Cell division protein FtsQ/DivIB C-terminal" evidence="7">
    <location>
        <begin position="137"/>
        <end position="245"/>
    </location>
</feature>
<feature type="non-terminal residue" evidence="9">
    <location>
        <position position="1"/>
    </location>
</feature>
<dbReference type="AlphaFoldDB" id="A0A0A0BPT7"/>
<evidence type="ECO:0000256" key="6">
    <source>
        <dbReference type="SAM" id="Phobius"/>
    </source>
</evidence>
<keyword evidence="10" id="KW-1185">Reference proteome</keyword>
<evidence type="ECO:0000313" key="10">
    <source>
        <dbReference type="Proteomes" id="UP000029839"/>
    </source>
</evidence>
<dbReference type="GO" id="GO:0005886">
    <property type="term" value="C:plasma membrane"/>
    <property type="evidence" value="ECO:0007669"/>
    <property type="project" value="TreeGrafter"/>
</dbReference>
<dbReference type="Pfam" id="PF08478">
    <property type="entry name" value="POTRA_1"/>
    <property type="match status" value="1"/>
</dbReference>
<dbReference type="InterPro" id="IPR005548">
    <property type="entry name" value="Cell_div_FtsQ/DivIB_C"/>
</dbReference>
<dbReference type="PANTHER" id="PTHR37820:SF1">
    <property type="entry name" value="CELL DIVISION PROTEIN FTSQ"/>
    <property type="match status" value="1"/>
</dbReference>
<protein>
    <submittedName>
        <fullName evidence="9">Cell division protein FtsQ</fullName>
    </submittedName>
</protein>
<reference evidence="9 10" key="2">
    <citation type="journal article" date="2015" name="Stand. Genomic Sci.">
        <title>Draft genome sequence of Cellulomonas carbonis T26(T) and comparative analysis of six Cellulomonas genomes.</title>
        <authorList>
            <person name="Zhuang W."/>
            <person name="Zhang S."/>
            <person name="Xia X."/>
            <person name="Wang G."/>
        </authorList>
    </citation>
    <scope>NUCLEOTIDE SEQUENCE [LARGE SCALE GENOMIC DNA]</scope>
    <source>
        <strain evidence="9 10">T26</strain>
    </source>
</reference>
<comment type="caution">
    <text evidence="9">The sequence shown here is derived from an EMBL/GenBank/DDBJ whole genome shotgun (WGS) entry which is preliminary data.</text>
</comment>
<keyword evidence="2 9" id="KW-0132">Cell division</keyword>
<proteinExistence type="predicted"/>
<reference evidence="9 10" key="1">
    <citation type="submission" date="2013-08" db="EMBL/GenBank/DDBJ databases">
        <title>Genome sequencing of Cellulomonas carbonis T26.</title>
        <authorList>
            <person name="Chen F."/>
            <person name="Li Y."/>
            <person name="Wang G."/>
        </authorList>
    </citation>
    <scope>NUCLEOTIDE SEQUENCE [LARGE SCALE GENOMIC DNA]</scope>
    <source>
        <strain evidence="9 10">T26</strain>
    </source>
</reference>
<dbReference type="RefSeq" id="WP_043608241.1">
    <property type="nucleotide sequence ID" value="NZ_AXCY01000083.1"/>
</dbReference>
<keyword evidence="3 6" id="KW-0812">Transmembrane</keyword>
<evidence type="ECO:0000259" key="8">
    <source>
        <dbReference type="Pfam" id="PF08478"/>
    </source>
</evidence>
<evidence type="ECO:0000313" key="9">
    <source>
        <dbReference type="EMBL" id="KGM09662.1"/>
    </source>
</evidence>
<accession>A0A0A0BPT7</accession>
<evidence type="ECO:0000256" key="1">
    <source>
        <dbReference type="ARBA" id="ARBA00022475"/>
    </source>
</evidence>
<dbReference type="PANTHER" id="PTHR37820">
    <property type="entry name" value="CELL DIVISION PROTEIN DIVIB"/>
    <property type="match status" value="1"/>
</dbReference>
<evidence type="ECO:0000256" key="4">
    <source>
        <dbReference type="ARBA" id="ARBA00022989"/>
    </source>
</evidence>
<keyword evidence="6" id="KW-0472">Membrane</keyword>
<sequence length="256" mass="27153">RAWRPVRPAVVSTRSAERFAERVRVRRRLTRRRAVVAGSVAAAVAVVGWVLLGSPLLALDVDEVVVEGQGTVVEPTHVTDVVAAYDGVPLPRLDTVGLRRQVLGVPGVRAAEVTRRWPHGLRVVLVSREPVAAVPDASTGFALLDREGVRVGSAQEPPAGLPVVDVPLDGDARTITAVLGVLEQLPDELRAELVGVSARSRDTVRLDLADGTVVEWGSADRSALKGRVLLTLRATEAGRSASVIDVSAPTLPITRS</sequence>
<keyword evidence="1" id="KW-1003">Cell membrane</keyword>
<dbReference type="GO" id="GO:0051301">
    <property type="term" value="P:cell division"/>
    <property type="evidence" value="ECO:0007669"/>
    <property type="project" value="UniProtKB-KW"/>
</dbReference>
<dbReference type="Gene3D" id="3.10.20.310">
    <property type="entry name" value="membrane protein fhac"/>
    <property type="match status" value="1"/>
</dbReference>
<dbReference type="InterPro" id="IPR050487">
    <property type="entry name" value="FtsQ_DivIB"/>
</dbReference>
<dbReference type="OrthoDB" id="4793367at2"/>
<dbReference type="Proteomes" id="UP000029839">
    <property type="component" value="Unassembled WGS sequence"/>
</dbReference>
<evidence type="ECO:0000256" key="2">
    <source>
        <dbReference type="ARBA" id="ARBA00022618"/>
    </source>
</evidence>
<feature type="transmembrane region" description="Helical" evidence="6">
    <location>
        <begin position="34"/>
        <end position="52"/>
    </location>
</feature>
<dbReference type="InterPro" id="IPR013685">
    <property type="entry name" value="POTRA_FtsQ_type"/>
</dbReference>
<evidence type="ECO:0000259" key="7">
    <source>
        <dbReference type="Pfam" id="PF03799"/>
    </source>
</evidence>
<gene>
    <name evidence="9" type="ORF">N868_18910</name>
</gene>
<name>A0A0A0BPT7_9CELL</name>
<dbReference type="EMBL" id="AXCY01000083">
    <property type="protein sequence ID" value="KGM09662.1"/>
    <property type="molecule type" value="Genomic_DNA"/>
</dbReference>
<dbReference type="Pfam" id="PF03799">
    <property type="entry name" value="FtsQ_DivIB_C"/>
    <property type="match status" value="1"/>
</dbReference>
<keyword evidence="4 6" id="KW-1133">Transmembrane helix</keyword>